<dbReference type="RefSeq" id="WP_076176906.1">
    <property type="nucleotide sequence ID" value="NZ_MRTP01000025.1"/>
</dbReference>
<sequence length="287" mass="33917">MRKKGERENEVAVIHLGEKERDLLLMLYDMLFADIDFIGTYVYPDLTLSSVHRRVRGMEDFGYIKSFTTPRVEGDSMHNIKVVTLDRLGVEEVEALTGESHWDTRWTKRTPSFIHHLLQMAKMRAAFQKQEMPDFQLHTWVSERGSYYQYGQRKEDVIVPDGTAIFRRVMNDKAGDFAYFMEMERSRQRAVVSQNKLRRYNDYLGRDAVSKHPIFYQKPVVSRVCFISATEKEKLRLMEHTKDIDTSHIQAVLYTTYEEVISNPYGEIWVFKNADQTKYTMWKIKPN</sequence>
<dbReference type="EMBL" id="MRTP01000025">
    <property type="protein sequence ID" value="OMF44744.1"/>
    <property type="molecule type" value="Genomic_DNA"/>
</dbReference>
<evidence type="ECO:0000313" key="2">
    <source>
        <dbReference type="Proteomes" id="UP000187172"/>
    </source>
</evidence>
<name>A0A1R1DYR9_9BACL</name>
<dbReference type="STRING" id="297318.BK138_34450"/>
<dbReference type="InterPro" id="IPR025855">
    <property type="entry name" value="Replic_Relax"/>
</dbReference>
<evidence type="ECO:0000313" key="1">
    <source>
        <dbReference type="EMBL" id="OMF44744.1"/>
    </source>
</evidence>
<protein>
    <submittedName>
        <fullName evidence="1">Uncharacterized protein</fullName>
    </submittedName>
</protein>
<dbReference type="Pfam" id="PF13814">
    <property type="entry name" value="Replic_Relax"/>
    <property type="match status" value="1"/>
</dbReference>
<keyword evidence="2" id="KW-1185">Reference proteome</keyword>
<gene>
    <name evidence="1" type="ORF">BK138_34450</name>
</gene>
<accession>A0A1R1DYR9</accession>
<organism evidence="1 2">
    <name type="scientific">Paenibacillus rhizosphaerae</name>
    <dbReference type="NCBI Taxonomy" id="297318"/>
    <lineage>
        <taxon>Bacteria</taxon>
        <taxon>Bacillati</taxon>
        <taxon>Bacillota</taxon>
        <taxon>Bacilli</taxon>
        <taxon>Bacillales</taxon>
        <taxon>Paenibacillaceae</taxon>
        <taxon>Paenibacillus</taxon>
    </lineage>
</organism>
<proteinExistence type="predicted"/>
<reference evidence="1 2" key="1">
    <citation type="submission" date="2016-11" db="EMBL/GenBank/DDBJ databases">
        <title>Paenibacillus species isolates.</title>
        <authorList>
            <person name="Beno S.M."/>
        </authorList>
    </citation>
    <scope>NUCLEOTIDE SEQUENCE [LARGE SCALE GENOMIC DNA]</scope>
    <source>
        <strain evidence="1 2">FSL R5-0378</strain>
    </source>
</reference>
<comment type="caution">
    <text evidence="1">The sequence shown here is derived from an EMBL/GenBank/DDBJ whole genome shotgun (WGS) entry which is preliminary data.</text>
</comment>
<dbReference type="AlphaFoldDB" id="A0A1R1DYR9"/>
<dbReference type="Proteomes" id="UP000187172">
    <property type="component" value="Unassembled WGS sequence"/>
</dbReference>